<name>A0A4Q2RI35_9HYPH</name>
<accession>A0A4Q2RI35</accession>
<dbReference type="EMBL" id="QYBC01000001">
    <property type="protein sequence ID" value="RYB07945.1"/>
    <property type="molecule type" value="Genomic_DNA"/>
</dbReference>
<organism evidence="1 2">
    <name type="scientific">Lichenibacterium ramalinae</name>
    <dbReference type="NCBI Taxonomy" id="2316527"/>
    <lineage>
        <taxon>Bacteria</taxon>
        <taxon>Pseudomonadati</taxon>
        <taxon>Pseudomonadota</taxon>
        <taxon>Alphaproteobacteria</taxon>
        <taxon>Hyphomicrobiales</taxon>
        <taxon>Lichenihabitantaceae</taxon>
        <taxon>Lichenibacterium</taxon>
    </lineage>
</organism>
<dbReference type="Proteomes" id="UP000289411">
    <property type="component" value="Unassembled WGS sequence"/>
</dbReference>
<comment type="caution">
    <text evidence="1">The sequence shown here is derived from an EMBL/GenBank/DDBJ whole genome shotgun (WGS) entry which is preliminary data.</text>
</comment>
<proteinExistence type="predicted"/>
<sequence>MDDRGQPSDRMFDQVEAAVSQASATRGLPGVSMRISRAFDHGVPTFMSLHEAKRLRDALDAAIRLAEQTETSENNPPAALYGNIE</sequence>
<evidence type="ECO:0000313" key="1">
    <source>
        <dbReference type="EMBL" id="RYB07945.1"/>
    </source>
</evidence>
<keyword evidence="2" id="KW-1185">Reference proteome</keyword>
<reference evidence="1 2" key="2">
    <citation type="submission" date="2019-02" db="EMBL/GenBank/DDBJ databases">
        <title>'Lichenibacterium ramalinii' gen. nov. sp. nov., 'Lichenibacterium minor' gen. nov. sp. nov.</title>
        <authorList>
            <person name="Pankratov T."/>
        </authorList>
    </citation>
    <scope>NUCLEOTIDE SEQUENCE [LARGE SCALE GENOMIC DNA]</scope>
    <source>
        <strain evidence="1 2">RmlP001</strain>
    </source>
</reference>
<reference evidence="1 2" key="1">
    <citation type="submission" date="2018-09" db="EMBL/GenBank/DDBJ databases">
        <authorList>
            <person name="Grouzdev D.S."/>
            <person name="Krutkina M.S."/>
        </authorList>
    </citation>
    <scope>NUCLEOTIDE SEQUENCE [LARGE SCALE GENOMIC DNA]</scope>
    <source>
        <strain evidence="1 2">RmlP001</strain>
    </source>
</reference>
<gene>
    <name evidence="1" type="ORF">D3272_02205</name>
</gene>
<evidence type="ECO:0000313" key="2">
    <source>
        <dbReference type="Proteomes" id="UP000289411"/>
    </source>
</evidence>
<protein>
    <submittedName>
        <fullName evidence="1">Uncharacterized protein</fullName>
    </submittedName>
</protein>
<dbReference type="RefSeq" id="WP_129217416.1">
    <property type="nucleotide sequence ID" value="NZ_QYBC01000001.1"/>
</dbReference>
<dbReference type="AlphaFoldDB" id="A0A4Q2RI35"/>